<reference evidence="2" key="1">
    <citation type="submission" date="2018-06" db="EMBL/GenBank/DDBJ databases">
        <authorList>
            <person name="Zhirakovskaya E."/>
        </authorList>
    </citation>
    <scope>NUCLEOTIDE SEQUENCE</scope>
</reference>
<dbReference type="SMART" id="SM00849">
    <property type="entry name" value="Lactamase_B"/>
    <property type="match status" value="1"/>
</dbReference>
<organism evidence="2">
    <name type="scientific">hydrothermal vent metagenome</name>
    <dbReference type="NCBI Taxonomy" id="652676"/>
    <lineage>
        <taxon>unclassified sequences</taxon>
        <taxon>metagenomes</taxon>
        <taxon>ecological metagenomes</taxon>
    </lineage>
</organism>
<dbReference type="Gene3D" id="3.60.15.10">
    <property type="entry name" value="Ribonuclease Z/Hydroxyacylglutathione hydrolase-like"/>
    <property type="match status" value="1"/>
</dbReference>
<dbReference type="Pfam" id="PF12706">
    <property type="entry name" value="Lactamase_B_2"/>
    <property type="match status" value="1"/>
</dbReference>
<dbReference type="PRINTS" id="PR00388">
    <property type="entry name" value="PDIESTERASE2"/>
</dbReference>
<dbReference type="EMBL" id="UOFS01000014">
    <property type="protein sequence ID" value="VAW94267.1"/>
    <property type="molecule type" value="Genomic_DNA"/>
</dbReference>
<dbReference type="GO" id="GO:0006198">
    <property type="term" value="P:cAMP catabolic process"/>
    <property type="evidence" value="ECO:0007669"/>
    <property type="project" value="InterPro"/>
</dbReference>
<name>A0A3B1A3U6_9ZZZZ</name>
<dbReference type="PANTHER" id="PTHR28283:SF1">
    <property type="entry name" value="3',5'-CYCLIC-NUCLEOTIDE PHOSPHODIESTERASE 1"/>
    <property type="match status" value="1"/>
</dbReference>
<dbReference type="InterPro" id="IPR036866">
    <property type="entry name" value="RibonucZ/Hydroxyglut_hydro"/>
</dbReference>
<dbReference type="GO" id="GO:1902660">
    <property type="term" value="P:negative regulation of glucose mediated signaling pathway"/>
    <property type="evidence" value="ECO:0007669"/>
    <property type="project" value="TreeGrafter"/>
</dbReference>
<dbReference type="PANTHER" id="PTHR28283">
    <property type="entry name" value="3',5'-CYCLIC-NUCLEOTIDE PHOSPHODIESTERASE 1"/>
    <property type="match status" value="1"/>
</dbReference>
<dbReference type="GO" id="GO:0047555">
    <property type="term" value="F:3',5'-cyclic-GMP phosphodiesterase activity"/>
    <property type="evidence" value="ECO:0007669"/>
    <property type="project" value="TreeGrafter"/>
</dbReference>
<accession>A0A3B1A3U6</accession>
<protein>
    <submittedName>
        <fullName evidence="2">cAMP phosphodiesterases class-II:Metallo-beta-lactamase superfamily</fullName>
    </submittedName>
</protein>
<dbReference type="AlphaFoldDB" id="A0A3B1A3U6"/>
<gene>
    <name evidence="2" type="ORF">MNBD_GAMMA22-2197</name>
</gene>
<evidence type="ECO:0000313" key="2">
    <source>
        <dbReference type="EMBL" id="VAW94267.1"/>
    </source>
</evidence>
<dbReference type="CDD" id="cd07735">
    <property type="entry name" value="class_II_PDE_MBL-fold"/>
    <property type="match status" value="1"/>
</dbReference>
<evidence type="ECO:0000259" key="1">
    <source>
        <dbReference type="SMART" id="SM00849"/>
    </source>
</evidence>
<feature type="domain" description="Metallo-beta-lactamase" evidence="1">
    <location>
        <begin position="17"/>
        <end position="221"/>
    </location>
</feature>
<proteinExistence type="predicted"/>
<dbReference type="InterPro" id="IPR001279">
    <property type="entry name" value="Metallo-B-lactamas"/>
</dbReference>
<dbReference type="SUPFAM" id="SSF56281">
    <property type="entry name" value="Metallo-hydrolase/oxidoreductase"/>
    <property type="match status" value="1"/>
</dbReference>
<sequence>MELQVLGCSGGIGEDLRTTTFLLDDDALIDAGTGVGDLNLEQMKKLRHIFLTHSHLDHIAGIPLLVDTVFGTHEEPIVIHAQEVTINALRAHIFNNIIWPDFSLLPNKDKPAIRYQSMVPGEIYQLGDRRIEMITVNHIVPGVAYRVETSTGVFAFSGDTSTTDDLWQRLNENDKLDLLFVESAFANKDQHLSKLAGHYCPETLAVDLKKLNHKPDIYLSHAKPGDEELIFNECQKAISSHTVKSLKGKMQFTV</sequence>
<dbReference type="InterPro" id="IPR000396">
    <property type="entry name" value="Pdiesterase2"/>
</dbReference>
<dbReference type="GO" id="GO:0004115">
    <property type="term" value="F:3',5'-cyclic-AMP phosphodiesterase activity"/>
    <property type="evidence" value="ECO:0007669"/>
    <property type="project" value="InterPro"/>
</dbReference>